<dbReference type="InterPro" id="IPR008620">
    <property type="entry name" value="FixH"/>
</dbReference>
<keyword evidence="3" id="KW-1185">Reference proteome</keyword>
<gene>
    <name evidence="2" type="ORF">JJB11_25330</name>
</gene>
<dbReference type="AlphaFoldDB" id="A0A934TXG2"/>
<evidence type="ECO:0000313" key="2">
    <source>
        <dbReference type="EMBL" id="MBK6009434.1"/>
    </source>
</evidence>
<dbReference type="Proteomes" id="UP000630528">
    <property type="component" value="Unassembled WGS sequence"/>
</dbReference>
<keyword evidence="1" id="KW-0812">Transmembrane</keyword>
<accession>A0A934TXG2</accession>
<protein>
    <submittedName>
        <fullName evidence="2">FixH family protein</fullName>
    </submittedName>
</protein>
<proteinExistence type="predicted"/>
<sequence length="84" mass="9346">MKHDEVKKSLPWYRYVHVWMVIAGPAIVVVAALATGYIAMRGADPVVDADYYRRGMEINKTLAQKARLPALEGRNHAATQPAEP</sequence>
<evidence type="ECO:0000256" key="1">
    <source>
        <dbReference type="SAM" id="Phobius"/>
    </source>
</evidence>
<organism evidence="2 3">
    <name type="scientific">Ramlibacter ginsenosidimutans</name>
    <dbReference type="NCBI Taxonomy" id="502333"/>
    <lineage>
        <taxon>Bacteria</taxon>
        <taxon>Pseudomonadati</taxon>
        <taxon>Pseudomonadota</taxon>
        <taxon>Betaproteobacteria</taxon>
        <taxon>Burkholderiales</taxon>
        <taxon>Comamonadaceae</taxon>
        <taxon>Ramlibacter</taxon>
    </lineage>
</organism>
<reference evidence="2" key="1">
    <citation type="journal article" date="2012" name="J. Microbiol. Biotechnol.">
        <title>Ramlibacter ginsenosidimutans sp. nov., with ginsenoside-converting activity.</title>
        <authorList>
            <person name="Wang L."/>
            <person name="An D.S."/>
            <person name="Kim S.G."/>
            <person name="Jin F.X."/>
            <person name="Kim S.C."/>
            <person name="Lee S.T."/>
            <person name="Im W.T."/>
        </authorList>
    </citation>
    <scope>NUCLEOTIDE SEQUENCE</scope>
    <source>
        <strain evidence="2">KACC 17527</strain>
    </source>
</reference>
<reference evidence="2" key="2">
    <citation type="submission" date="2021-01" db="EMBL/GenBank/DDBJ databases">
        <authorList>
            <person name="Kang M."/>
        </authorList>
    </citation>
    <scope>NUCLEOTIDE SEQUENCE</scope>
    <source>
        <strain evidence="2">KACC 17527</strain>
    </source>
</reference>
<name>A0A934TXG2_9BURK</name>
<feature type="transmembrane region" description="Helical" evidence="1">
    <location>
        <begin position="12"/>
        <end position="34"/>
    </location>
</feature>
<comment type="caution">
    <text evidence="2">The sequence shown here is derived from an EMBL/GenBank/DDBJ whole genome shotgun (WGS) entry which is preliminary data.</text>
</comment>
<keyword evidence="1" id="KW-1133">Transmembrane helix</keyword>
<dbReference type="RefSeq" id="WP_201178035.1">
    <property type="nucleotide sequence ID" value="NZ_JAEPWM010000020.1"/>
</dbReference>
<dbReference type="Pfam" id="PF05751">
    <property type="entry name" value="FixH"/>
    <property type="match status" value="1"/>
</dbReference>
<evidence type="ECO:0000313" key="3">
    <source>
        <dbReference type="Proteomes" id="UP000630528"/>
    </source>
</evidence>
<keyword evidence="1" id="KW-0472">Membrane</keyword>
<dbReference type="EMBL" id="JAEPWM010000020">
    <property type="protein sequence ID" value="MBK6009434.1"/>
    <property type="molecule type" value="Genomic_DNA"/>
</dbReference>